<keyword evidence="7 9" id="KW-1133">Transmembrane helix</keyword>
<dbReference type="KEGG" id="bfa:Bfae_28610"/>
<evidence type="ECO:0000256" key="6">
    <source>
        <dbReference type="ARBA" id="ARBA00022847"/>
    </source>
</evidence>
<dbReference type="HOGENOM" id="CLU_024867_0_0_11"/>
<feature type="transmembrane region" description="Helical" evidence="9">
    <location>
        <begin position="146"/>
        <end position="165"/>
    </location>
</feature>
<dbReference type="Pfam" id="PF01235">
    <property type="entry name" value="Na_Ala_symp"/>
    <property type="match status" value="1"/>
</dbReference>
<feature type="transmembrane region" description="Helical" evidence="9">
    <location>
        <begin position="211"/>
        <end position="234"/>
    </location>
</feature>
<keyword evidence="12" id="KW-1185">Reference proteome</keyword>
<dbReference type="eggNOG" id="COG1115">
    <property type="taxonomic scope" value="Bacteria"/>
</dbReference>
<keyword evidence="5 9" id="KW-0812">Transmembrane</keyword>
<evidence type="ECO:0000256" key="4">
    <source>
        <dbReference type="ARBA" id="ARBA00022475"/>
    </source>
</evidence>
<feature type="transmembrane region" description="Helical" evidence="9">
    <location>
        <begin position="240"/>
        <end position="263"/>
    </location>
</feature>
<comment type="similarity">
    <text evidence="2 9">Belongs to the alanine or glycine:cation symporter (AGCS) (TC 2.A.25) family.</text>
</comment>
<feature type="transmembrane region" description="Helical" evidence="9">
    <location>
        <begin position="373"/>
        <end position="392"/>
    </location>
</feature>
<dbReference type="NCBIfam" id="TIGR00835">
    <property type="entry name" value="agcS"/>
    <property type="match status" value="1"/>
</dbReference>
<keyword evidence="4 9" id="KW-1003">Cell membrane</keyword>
<accession>C7MHV8</accession>
<evidence type="ECO:0000313" key="12">
    <source>
        <dbReference type="Proteomes" id="UP000001919"/>
    </source>
</evidence>
<dbReference type="EMBL" id="CP001643">
    <property type="protein sequence ID" value="ACU86625.1"/>
    <property type="molecule type" value="Genomic_DNA"/>
</dbReference>
<feature type="transmembrane region" description="Helical" evidence="9">
    <location>
        <begin position="12"/>
        <end position="31"/>
    </location>
</feature>
<feature type="transmembrane region" description="Helical" evidence="9">
    <location>
        <begin position="443"/>
        <end position="467"/>
    </location>
</feature>
<keyword evidence="6 9" id="KW-0769">Symport</keyword>
<feature type="region of interest" description="Disordered" evidence="10">
    <location>
        <begin position="504"/>
        <end position="526"/>
    </location>
</feature>
<dbReference type="GO" id="GO:0005886">
    <property type="term" value="C:plasma membrane"/>
    <property type="evidence" value="ECO:0007669"/>
    <property type="project" value="UniProtKB-SubCell"/>
</dbReference>
<dbReference type="GO" id="GO:0005283">
    <property type="term" value="F:amino acid:sodium symporter activity"/>
    <property type="evidence" value="ECO:0007669"/>
    <property type="project" value="InterPro"/>
</dbReference>
<evidence type="ECO:0000256" key="7">
    <source>
        <dbReference type="ARBA" id="ARBA00022989"/>
    </source>
</evidence>
<dbReference type="PRINTS" id="PR00175">
    <property type="entry name" value="NAALASMPORT"/>
</dbReference>
<keyword evidence="8 9" id="KW-0472">Membrane</keyword>
<evidence type="ECO:0000313" key="11">
    <source>
        <dbReference type="EMBL" id="ACU86625.1"/>
    </source>
</evidence>
<feature type="transmembrane region" description="Helical" evidence="9">
    <location>
        <begin position="304"/>
        <end position="325"/>
    </location>
</feature>
<evidence type="ECO:0000256" key="10">
    <source>
        <dbReference type="SAM" id="MobiDB-lite"/>
    </source>
</evidence>
<evidence type="ECO:0000256" key="8">
    <source>
        <dbReference type="ARBA" id="ARBA00023136"/>
    </source>
</evidence>
<organism evidence="11 12">
    <name type="scientific">Brachybacterium faecium (strain ATCC 43885 / DSM 4810 / JCM 11609 / LMG 19847 / NBRC 14762 / NCIMB 9860 / 6-10)</name>
    <dbReference type="NCBI Taxonomy" id="446465"/>
    <lineage>
        <taxon>Bacteria</taxon>
        <taxon>Bacillati</taxon>
        <taxon>Actinomycetota</taxon>
        <taxon>Actinomycetes</taxon>
        <taxon>Micrococcales</taxon>
        <taxon>Dermabacteraceae</taxon>
        <taxon>Brachybacterium</taxon>
    </lineage>
</organism>
<feature type="transmembrane region" description="Helical" evidence="9">
    <location>
        <begin position="413"/>
        <end position="431"/>
    </location>
</feature>
<proteinExistence type="inferred from homology"/>
<evidence type="ECO:0000256" key="9">
    <source>
        <dbReference type="RuleBase" id="RU363064"/>
    </source>
</evidence>
<evidence type="ECO:0000256" key="1">
    <source>
        <dbReference type="ARBA" id="ARBA00004651"/>
    </source>
</evidence>
<protein>
    <submittedName>
        <fullName evidence="11">Amino acid carrier protein</fullName>
    </submittedName>
</protein>
<dbReference type="PANTHER" id="PTHR30330">
    <property type="entry name" value="AGSS FAMILY TRANSPORTER, SODIUM-ALANINE"/>
    <property type="match status" value="1"/>
</dbReference>
<feature type="compositionally biased region" description="Basic and acidic residues" evidence="10">
    <location>
        <begin position="517"/>
        <end position="526"/>
    </location>
</feature>
<name>C7MHV8_BRAFD</name>
<evidence type="ECO:0000256" key="3">
    <source>
        <dbReference type="ARBA" id="ARBA00022448"/>
    </source>
</evidence>
<reference evidence="11 12" key="1">
    <citation type="journal article" date="2009" name="Stand. Genomic Sci.">
        <title>Complete genome sequence of Brachybacterium faecium type strain (Schefferle 6-10).</title>
        <authorList>
            <person name="Lapidus A."/>
            <person name="Pukall R."/>
            <person name="Labuttii K."/>
            <person name="Copeland A."/>
            <person name="Del Rio T.G."/>
            <person name="Nolan M."/>
            <person name="Chen F."/>
            <person name="Lucas S."/>
            <person name="Tice H."/>
            <person name="Cheng J.F."/>
            <person name="Bruce D."/>
            <person name="Goodwin L."/>
            <person name="Pitluck S."/>
            <person name="Rohde M."/>
            <person name="Goker M."/>
            <person name="Pati A."/>
            <person name="Ivanova N."/>
            <person name="Mavrommatis K."/>
            <person name="Chen A."/>
            <person name="Palaniappan K."/>
            <person name="D'haeseleer P."/>
            <person name="Chain P."/>
            <person name="Bristow J."/>
            <person name="Eisen J.A."/>
            <person name="Markowitz V."/>
            <person name="Hugenholtz P."/>
            <person name="Kyrpides N.C."/>
            <person name="Klenk H.P."/>
        </authorList>
    </citation>
    <scope>NUCLEOTIDE SEQUENCE [LARGE SCALE GENOMIC DNA]</scope>
    <source>
        <strain evidence="12">ATCC 43885 / DSM 4810 / JCM 11609 / LMG 19847 / NBRC 14762 / NCIMB 9860 / 6-10</strain>
    </source>
</reference>
<dbReference type="Proteomes" id="UP000001919">
    <property type="component" value="Chromosome"/>
</dbReference>
<dbReference type="InterPro" id="IPR001463">
    <property type="entry name" value="Na/Ala_symport"/>
</dbReference>
<feature type="transmembrane region" description="Helical" evidence="9">
    <location>
        <begin position="68"/>
        <end position="87"/>
    </location>
</feature>
<feature type="transmembrane region" description="Helical" evidence="9">
    <location>
        <begin position="185"/>
        <end position="204"/>
    </location>
</feature>
<dbReference type="PATRIC" id="fig|446465.5.peg.2821"/>
<comment type="subcellular location">
    <subcellularLocation>
        <location evidence="1 9">Cell membrane</location>
        <topology evidence="1 9">Multi-pass membrane protein</topology>
    </subcellularLocation>
</comment>
<dbReference type="OrthoDB" id="9806926at2"/>
<dbReference type="AlphaFoldDB" id="C7MHV8"/>
<evidence type="ECO:0000256" key="2">
    <source>
        <dbReference type="ARBA" id="ARBA00009261"/>
    </source>
</evidence>
<gene>
    <name evidence="11" type="ordered locus">Bfae_28610</name>
</gene>
<dbReference type="FunFam" id="1.20.1740.10:FF:000004">
    <property type="entry name" value="Sodium:alanine symporter family protein"/>
    <property type="match status" value="1"/>
</dbReference>
<dbReference type="PANTHER" id="PTHR30330:SF7">
    <property type="entry name" value="SODIUM_PROTON-DEPENDENT ALANINE CARRIER PROTEIN YRBD-RELATED"/>
    <property type="match status" value="1"/>
</dbReference>
<evidence type="ECO:0000256" key="5">
    <source>
        <dbReference type="ARBA" id="ARBA00022692"/>
    </source>
</evidence>
<keyword evidence="3 9" id="KW-0813">Transport</keyword>
<sequence>MFARLIESMNDYIWSIPLIVLCLLAGLYFTIRTGLLQVRNLPDMLDQLKKGKTSPDGTSSFQSLMMSLAGRVGMGNIGGVATAIAFGGPGAVFWMWASAFLGASTSFIECTLGQIYKEKDPDTGEYRGGPAYYFEKAYKHRFRGLSVLYGILFAAVTIIAMSVFLPGVQANGMASAIHNAWDIPTWVTAIGLVILLGFIVIGGVKRIAHFAVIVVPVMAILYVLIALVVFFLNFEDIPRVFGLIFGSAFGVQPVFGAILGLAIKWGVQRGIYSNEAGQGTGPHAAAAAEVSHPAKQGFAQSFSVYIDTLFVCSATAFIIISTGMFNTFENEKWLDGTSPVIGGGIGDLPVDVEPGPGFVQAGLDSVFPGAGPSFIAIALSFFVFTTIVAYYYMAEVNLNYLTRKMKNRVLARAIFRLLQALVLVSVAYGAVTTAGSAWGLGDIGVGTMAWLNIIGILLIQGPALKALKDYRQQKKKGLDPQFDPRKLGIEGATFWELRADGHQLHGKTGGELPPEVRGIDSDPASR</sequence>